<evidence type="ECO:0000256" key="8">
    <source>
        <dbReference type="ARBA" id="ARBA00022843"/>
    </source>
</evidence>
<evidence type="ECO:0000256" key="2">
    <source>
        <dbReference type="ARBA" id="ARBA00006991"/>
    </source>
</evidence>
<keyword evidence="5" id="KW-0677">Repeat</keyword>
<evidence type="ECO:0000256" key="6">
    <source>
        <dbReference type="ARBA" id="ARBA00022771"/>
    </source>
</evidence>
<keyword evidence="3" id="KW-1017">Isopeptide bond</keyword>
<reference evidence="15 16" key="1">
    <citation type="submission" date="2020-05" db="EMBL/GenBank/DDBJ databases">
        <title>Electrophorus electricus (electric eel) genome, fEleEle1, primary haplotype.</title>
        <authorList>
            <person name="Myers G."/>
            <person name="Meyer A."/>
            <person name="Fedrigo O."/>
            <person name="Formenti G."/>
            <person name="Rhie A."/>
            <person name="Tracey A."/>
            <person name="Sims Y."/>
            <person name="Jarvis E.D."/>
        </authorList>
    </citation>
    <scope>NUCLEOTIDE SEQUENCE [LARGE SCALE GENOMIC DNA]</scope>
</reference>
<keyword evidence="12" id="KW-0539">Nucleus</keyword>
<evidence type="ECO:0000256" key="9">
    <source>
        <dbReference type="ARBA" id="ARBA00023015"/>
    </source>
</evidence>
<evidence type="ECO:0000256" key="3">
    <source>
        <dbReference type="ARBA" id="ARBA00022499"/>
    </source>
</evidence>
<keyword evidence="4" id="KW-0479">Metal-binding</keyword>
<keyword evidence="10" id="KW-0238">DNA-binding</keyword>
<evidence type="ECO:0000256" key="7">
    <source>
        <dbReference type="ARBA" id="ARBA00022833"/>
    </source>
</evidence>
<name>A0AAY5F325_ELEEL</name>
<reference evidence="15" key="3">
    <citation type="submission" date="2025-09" db="UniProtKB">
        <authorList>
            <consortium name="Ensembl"/>
        </authorList>
    </citation>
    <scope>IDENTIFICATION</scope>
</reference>
<dbReference type="PROSITE" id="PS00028">
    <property type="entry name" value="ZINC_FINGER_C2H2_1"/>
    <property type="match status" value="1"/>
</dbReference>
<keyword evidence="11" id="KW-0804">Transcription</keyword>
<dbReference type="AlphaFoldDB" id="A0AAY5F325"/>
<dbReference type="FunFam" id="3.30.160.60:FF:002343">
    <property type="entry name" value="Zinc finger protein 33A"/>
    <property type="match status" value="1"/>
</dbReference>
<dbReference type="SUPFAM" id="SSF57667">
    <property type="entry name" value="beta-beta-alpha zinc fingers"/>
    <property type="match status" value="2"/>
</dbReference>
<dbReference type="SMART" id="SM00355">
    <property type="entry name" value="ZnF_C2H2"/>
    <property type="match status" value="4"/>
</dbReference>
<dbReference type="InterPro" id="IPR013087">
    <property type="entry name" value="Znf_C2H2_type"/>
</dbReference>
<dbReference type="FunFam" id="3.30.160.60:FF:000301">
    <property type="entry name" value="Zinc finger protein 236"/>
    <property type="match status" value="1"/>
</dbReference>
<gene>
    <name evidence="15" type="primary">LIMD2</name>
</gene>
<comment type="similarity">
    <text evidence="2">Belongs to the krueppel C2H2-type zinc-finger protein family.</text>
</comment>
<dbReference type="InterPro" id="IPR050329">
    <property type="entry name" value="GLI_C2H2-zinc-finger"/>
</dbReference>
<dbReference type="GO" id="GO:0005634">
    <property type="term" value="C:nucleus"/>
    <property type="evidence" value="ECO:0007669"/>
    <property type="project" value="TreeGrafter"/>
</dbReference>
<keyword evidence="7" id="KW-0862">Zinc</keyword>
<dbReference type="GeneTree" id="ENSGT00940000156787"/>
<feature type="domain" description="C2H2-type" evidence="14">
    <location>
        <begin position="98"/>
        <end position="125"/>
    </location>
</feature>
<dbReference type="GO" id="GO:0045944">
    <property type="term" value="P:positive regulation of transcription by RNA polymerase II"/>
    <property type="evidence" value="ECO:0007669"/>
    <property type="project" value="UniProtKB-ARBA"/>
</dbReference>
<dbReference type="GO" id="GO:0008270">
    <property type="term" value="F:zinc ion binding"/>
    <property type="evidence" value="ECO:0007669"/>
    <property type="project" value="UniProtKB-KW"/>
</dbReference>
<dbReference type="PANTHER" id="PTHR19818:SF157">
    <property type="entry name" value="C2H2-TYPE DOMAIN-CONTAINING PROTEIN"/>
    <property type="match status" value="1"/>
</dbReference>
<feature type="domain" description="C2H2-type" evidence="14">
    <location>
        <begin position="126"/>
        <end position="154"/>
    </location>
</feature>
<dbReference type="FunFam" id="3.30.160.60:FF:000065">
    <property type="entry name" value="B-cell CLL/lymphoma 6, member B"/>
    <property type="match status" value="1"/>
</dbReference>
<evidence type="ECO:0000256" key="4">
    <source>
        <dbReference type="ARBA" id="ARBA00022723"/>
    </source>
</evidence>
<proteinExistence type="inferred from homology"/>
<dbReference type="Proteomes" id="UP000314983">
    <property type="component" value="Chromosome 7"/>
</dbReference>
<dbReference type="FunFam" id="3.30.160.60:FF:000247">
    <property type="entry name" value="Zinc finger protein 236"/>
    <property type="match status" value="1"/>
</dbReference>
<protein>
    <recommendedName>
        <fullName evidence="14">C2H2-type domain-containing protein</fullName>
    </recommendedName>
</protein>
<accession>A0AAY5F325</accession>
<evidence type="ECO:0000313" key="15">
    <source>
        <dbReference type="Ensembl" id="ENSEEEP00000063446.1"/>
    </source>
</evidence>
<keyword evidence="8" id="KW-0832">Ubl conjugation</keyword>
<dbReference type="GO" id="GO:0000981">
    <property type="term" value="F:DNA-binding transcription factor activity, RNA polymerase II-specific"/>
    <property type="evidence" value="ECO:0007669"/>
    <property type="project" value="TreeGrafter"/>
</dbReference>
<dbReference type="InterPro" id="IPR036236">
    <property type="entry name" value="Znf_C2H2_sf"/>
</dbReference>
<dbReference type="Pfam" id="PF00096">
    <property type="entry name" value="zf-C2H2"/>
    <property type="match status" value="3"/>
</dbReference>
<keyword evidence="9" id="KW-0805">Transcription regulation</keyword>
<reference evidence="15" key="2">
    <citation type="submission" date="2025-08" db="UniProtKB">
        <authorList>
            <consortium name="Ensembl"/>
        </authorList>
    </citation>
    <scope>IDENTIFICATION</scope>
</reference>
<sequence length="174" mass="20313">MDKLTKKIMYNQYKVMEKETRSQMGIQKAIKWPIHPIVVIHIRIHTGEKPYKCEECGKSFTVHMRLHTGSKPFKCPYCELRFRTSGHRKTHIQCERPFKCLQCDKAFNQKSALQVHTVKHTGEKPYKCEVCGLNFTQKSNMKLHMKLLRKAPKHVLSYTSCSVLYTAKDKSLLG</sequence>
<evidence type="ECO:0000259" key="14">
    <source>
        <dbReference type="PROSITE" id="PS50157"/>
    </source>
</evidence>
<feature type="domain" description="C2H2-type" evidence="14">
    <location>
        <begin position="51"/>
        <end position="72"/>
    </location>
</feature>
<evidence type="ECO:0000256" key="10">
    <source>
        <dbReference type="ARBA" id="ARBA00023125"/>
    </source>
</evidence>
<dbReference type="PROSITE" id="PS50157">
    <property type="entry name" value="ZINC_FINGER_C2H2_2"/>
    <property type="match status" value="3"/>
</dbReference>
<keyword evidence="6 13" id="KW-0863">Zinc-finger</keyword>
<dbReference type="PANTHER" id="PTHR19818">
    <property type="entry name" value="ZINC FINGER PROTEIN ZIC AND GLI"/>
    <property type="match status" value="1"/>
</dbReference>
<dbReference type="Ensembl" id="ENSEEET00000059992.1">
    <property type="protein sequence ID" value="ENSEEEP00000063446.1"/>
    <property type="gene ID" value="ENSEEEG00000025071.1"/>
</dbReference>
<evidence type="ECO:0000256" key="5">
    <source>
        <dbReference type="ARBA" id="ARBA00022737"/>
    </source>
</evidence>
<comment type="function">
    <text evidence="1">May be involved in transcriptional regulation.</text>
</comment>
<evidence type="ECO:0000256" key="13">
    <source>
        <dbReference type="PROSITE-ProRule" id="PRU00042"/>
    </source>
</evidence>
<organism evidence="15 16">
    <name type="scientific">Electrophorus electricus</name>
    <name type="common">Electric eel</name>
    <name type="synonym">Gymnotus electricus</name>
    <dbReference type="NCBI Taxonomy" id="8005"/>
    <lineage>
        <taxon>Eukaryota</taxon>
        <taxon>Metazoa</taxon>
        <taxon>Chordata</taxon>
        <taxon>Craniata</taxon>
        <taxon>Vertebrata</taxon>
        <taxon>Euteleostomi</taxon>
        <taxon>Actinopterygii</taxon>
        <taxon>Neopterygii</taxon>
        <taxon>Teleostei</taxon>
        <taxon>Ostariophysi</taxon>
        <taxon>Gymnotiformes</taxon>
        <taxon>Gymnotoidei</taxon>
        <taxon>Gymnotidae</taxon>
        <taxon>Electrophorus</taxon>
    </lineage>
</organism>
<evidence type="ECO:0000256" key="12">
    <source>
        <dbReference type="ARBA" id="ARBA00023242"/>
    </source>
</evidence>
<evidence type="ECO:0000256" key="1">
    <source>
        <dbReference type="ARBA" id="ARBA00003767"/>
    </source>
</evidence>
<dbReference type="Gene3D" id="3.30.160.60">
    <property type="entry name" value="Classic Zinc Finger"/>
    <property type="match status" value="4"/>
</dbReference>
<keyword evidence="16" id="KW-1185">Reference proteome</keyword>
<dbReference type="GO" id="GO:0000978">
    <property type="term" value="F:RNA polymerase II cis-regulatory region sequence-specific DNA binding"/>
    <property type="evidence" value="ECO:0007669"/>
    <property type="project" value="TreeGrafter"/>
</dbReference>
<evidence type="ECO:0000313" key="16">
    <source>
        <dbReference type="Proteomes" id="UP000314983"/>
    </source>
</evidence>
<evidence type="ECO:0000256" key="11">
    <source>
        <dbReference type="ARBA" id="ARBA00023163"/>
    </source>
</evidence>